<dbReference type="InterPro" id="IPR050572">
    <property type="entry name" value="Fe-S_Ferredoxin"/>
</dbReference>
<dbReference type="AlphaFoldDB" id="A0AAI8CNS7"/>
<keyword evidence="2" id="KW-0479">Metal-binding</keyword>
<dbReference type="Proteomes" id="UP000093740">
    <property type="component" value="Chromosome"/>
</dbReference>
<keyword evidence="1" id="KW-0004">4Fe-4S</keyword>
<evidence type="ECO:0000313" key="6">
    <source>
        <dbReference type="EMBL" id="AMW33779.2"/>
    </source>
</evidence>
<dbReference type="PROSITE" id="PS51379">
    <property type="entry name" value="4FE4S_FER_2"/>
    <property type="match status" value="2"/>
</dbReference>
<accession>A0AAI8CNS7</accession>
<dbReference type="InterPro" id="IPR017900">
    <property type="entry name" value="4Fe4S_Fe_S_CS"/>
</dbReference>
<sequence>MENLRTIEEINKKIERGEAVVLTAEEVVRMAKEEGVKEVARKVDVVTTGTFAPMCSSGAFINFGHTMPAMRMEKIKLAGVEVYGGLAAVDGFIGATQESDFDKTFGGGHVIEMLIRGEDLLLEAYGKGTDCYPGKNFRGYINKDMINDFFLFNPRNAYQNYAAATNSSGKVLYTYMGKLLPNYGNVNYSTSGELSPLLKDPKMKTIGIGTRIFLGGGVGYVSWYGTQFRSNVRENDNGVPLAPARTLALIGDAKKMEPRFVKGAYFKNYGVTLFVGVGVPIPVLNEEIAFYVSLSNEEIHTEIKDYAKLEKPTVGVASYAQLRSGKVKINGKEVRTTSLSSLQKAREIANILKEWILAGRFFLTNPAAMLDEERTLKSLSKVTQIALQSEDEKVEYVRGTSHPKEKLSEHKECVNCGACISVCNYGALYWDEDKVKFDESKCVYCMLCTDTCPVGLRLPDEKSDLKFEMPY</sequence>
<keyword evidence="7" id="KW-1185">Reference proteome</keyword>
<dbReference type="RefSeq" id="WP_236938352.1">
    <property type="nucleotide sequence ID" value="NZ_CP014334.2"/>
</dbReference>
<dbReference type="InterPro" id="IPR017896">
    <property type="entry name" value="4Fe4S_Fe-S-bd"/>
</dbReference>
<dbReference type="SUPFAM" id="SSF54862">
    <property type="entry name" value="4Fe-4S ferredoxins"/>
    <property type="match status" value="1"/>
</dbReference>
<protein>
    <submittedName>
        <fullName evidence="6">4Fe-4S binding protein</fullName>
    </submittedName>
</protein>
<dbReference type="EMBL" id="CP014334">
    <property type="protein sequence ID" value="AMW33779.2"/>
    <property type="molecule type" value="Genomic_DNA"/>
</dbReference>
<proteinExistence type="predicted"/>
<evidence type="ECO:0000259" key="5">
    <source>
        <dbReference type="PROSITE" id="PS51379"/>
    </source>
</evidence>
<evidence type="ECO:0000256" key="3">
    <source>
        <dbReference type="ARBA" id="ARBA00023004"/>
    </source>
</evidence>
<dbReference type="Pfam" id="PF12838">
    <property type="entry name" value="Fer4_7"/>
    <property type="match status" value="1"/>
</dbReference>
<reference evidence="6 7" key="1">
    <citation type="journal article" date="2015" name="Stand. Genomic Sci.">
        <title>Genome sequence of a native-feather degrading extremely thermophilic Eubacterium, Fervidobacterium islandicum AW-1.</title>
        <authorList>
            <person name="Lee Y.J."/>
            <person name="Jeong H."/>
            <person name="Park G.S."/>
            <person name="Kwak Y."/>
            <person name="Lee S.J."/>
            <person name="Lee S.J."/>
            <person name="Park M.K."/>
            <person name="Kim J.Y."/>
            <person name="Kang H.K."/>
            <person name="Shin J.H."/>
            <person name="Lee D.W."/>
        </authorList>
    </citation>
    <scope>NUCLEOTIDE SEQUENCE [LARGE SCALE GENOMIC DNA]</scope>
    <source>
        <strain evidence="6 7">AW-1</strain>
    </source>
</reference>
<dbReference type="PROSITE" id="PS00198">
    <property type="entry name" value="4FE4S_FER_1"/>
    <property type="match status" value="1"/>
</dbReference>
<feature type="domain" description="4Fe-4S ferredoxin-type" evidence="5">
    <location>
        <begin position="433"/>
        <end position="462"/>
    </location>
</feature>
<dbReference type="GO" id="GO:0051539">
    <property type="term" value="F:4 iron, 4 sulfur cluster binding"/>
    <property type="evidence" value="ECO:0007669"/>
    <property type="project" value="UniProtKB-KW"/>
</dbReference>
<dbReference type="Pfam" id="PF01837">
    <property type="entry name" value="HcyBio"/>
    <property type="match status" value="1"/>
</dbReference>
<evidence type="ECO:0000313" key="7">
    <source>
        <dbReference type="Proteomes" id="UP000093740"/>
    </source>
</evidence>
<organism evidence="6 7">
    <name type="scientific">Fervidobacterium islandicum</name>
    <dbReference type="NCBI Taxonomy" id="2423"/>
    <lineage>
        <taxon>Bacteria</taxon>
        <taxon>Thermotogati</taxon>
        <taxon>Thermotogota</taxon>
        <taxon>Thermotogae</taxon>
        <taxon>Thermotogales</taxon>
        <taxon>Fervidobacteriaceae</taxon>
        <taxon>Fervidobacterium</taxon>
    </lineage>
</organism>
<dbReference type="InterPro" id="IPR002708">
    <property type="entry name" value="HcyBio"/>
</dbReference>
<dbReference type="KEGG" id="fia:NA23_08215"/>
<keyword evidence="3" id="KW-0408">Iron</keyword>
<evidence type="ECO:0000256" key="2">
    <source>
        <dbReference type="ARBA" id="ARBA00022723"/>
    </source>
</evidence>
<dbReference type="PANTHER" id="PTHR43687">
    <property type="entry name" value="ADENYLYLSULFATE REDUCTASE, BETA SUBUNIT"/>
    <property type="match status" value="1"/>
</dbReference>
<dbReference type="Gene3D" id="3.30.70.20">
    <property type="match status" value="1"/>
</dbReference>
<dbReference type="PANTHER" id="PTHR43687:SF5">
    <property type="entry name" value="4FE-4S FERREDOXIN-TYPE DOMAIN-CONTAINING PROTEIN"/>
    <property type="match status" value="1"/>
</dbReference>
<evidence type="ECO:0000256" key="4">
    <source>
        <dbReference type="ARBA" id="ARBA00023014"/>
    </source>
</evidence>
<name>A0AAI8CNS7_FERIS</name>
<keyword evidence="4" id="KW-0411">Iron-sulfur</keyword>
<gene>
    <name evidence="6" type="ORF">NA23_08215</name>
</gene>
<feature type="domain" description="4Fe-4S ferredoxin-type" evidence="5">
    <location>
        <begin position="403"/>
        <end position="432"/>
    </location>
</feature>
<dbReference type="GO" id="GO:0046872">
    <property type="term" value="F:metal ion binding"/>
    <property type="evidence" value="ECO:0007669"/>
    <property type="project" value="UniProtKB-KW"/>
</dbReference>
<evidence type="ECO:0000256" key="1">
    <source>
        <dbReference type="ARBA" id="ARBA00022485"/>
    </source>
</evidence>